<evidence type="ECO:0000313" key="3">
    <source>
        <dbReference type="EMBL" id="GGH87146.1"/>
    </source>
</evidence>
<dbReference type="InterPro" id="IPR036582">
    <property type="entry name" value="Mao_N_sf"/>
</dbReference>
<feature type="domain" description="Copper amine oxidase-like N-terminal" evidence="2">
    <location>
        <begin position="45"/>
        <end position="148"/>
    </location>
</feature>
<name>A0ABQ2A9P9_9BACL</name>
<keyword evidence="4" id="KW-1185">Reference proteome</keyword>
<dbReference type="Proteomes" id="UP000605427">
    <property type="component" value="Unassembled WGS sequence"/>
</dbReference>
<proteinExistence type="predicted"/>
<evidence type="ECO:0000256" key="1">
    <source>
        <dbReference type="SAM" id="SignalP"/>
    </source>
</evidence>
<accession>A0ABQ2A9P9</accession>
<gene>
    <name evidence="3" type="ORF">GCM10007362_48590</name>
</gene>
<dbReference type="Pfam" id="PF07833">
    <property type="entry name" value="Cu_amine_oxidN1"/>
    <property type="match status" value="1"/>
</dbReference>
<evidence type="ECO:0000313" key="4">
    <source>
        <dbReference type="Proteomes" id="UP000605427"/>
    </source>
</evidence>
<protein>
    <recommendedName>
        <fullName evidence="2">Copper amine oxidase-like N-terminal domain-containing protein</fullName>
    </recommendedName>
</protein>
<reference evidence="4" key="1">
    <citation type="journal article" date="2019" name="Int. J. Syst. Evol. Microbiol.">
        <title>The Global Catalogue of Microorganisms (GCM) 10K type strain sequencing project: providing services to taxonomists for standard genome sequencing and annotation.</title>
        <authorList>
            <consortium name="The Broad Institute Genomics Platform"/>
            <consortium name="The Broad Institute Genome Sequencing Center for Infectious Disease"/>
            <person name="Wu L."/>
            <person name="Ma J."/>
        </authorList>
    </citation>
    <scope>NUCLEOTIDE SEQUENCE [LARGE SCALE GENOMIC DNA]</scope>
    <source>
        <strain evidence="4">CCM 8702</strain>
    </source>
</reference>
<dbReference type="EMBL" id="BMDD01000008">
    <property type="protein sequence ID" value="GGH87146.1"/>
    <property type="molecule type" value="Genomic_DNA"/>
</dbReference>
<keyword evidence="1" id="KW-0732">Signal</keyword>
<feature type="signal peptide" evidence="1">
    <location>
        <begin position="1"/>
        <end position="26"/>
    </location>
</feature>
<comment type="caution">
    <text evidence="3">The sequence shown here is derived from an EMBL/GenBank/DDBJ whole genome shotgun (WGS) entry which is preliminary data.</text>
</comment>
<dbReference type="SUPFAM" id="SSF55383">
    <property type="entry name" value="Copper amine oxidase, domain N"/>
    <property type="match status" value="2"/>
</dbReference>
<feature type="chain" id="PRO_5045708566" description="Copper amine oxidase-like N-terminal domain-containing protein" evidence="1">
    <location>
        <begin position="27"/>
        <end position="630"/>
    </location>
</feature>
<organism evidence="3 4">
    <name type="scientific">Saccharibacillus endophyticus</name>
    <dbReference type="NCBI Taxonomy" id="2060666"/>
    <lineage>
        <taxon>Bacteria</taxon>
        <taxon>Bacillati</taxon>
        <taxon>Bacillota</taxon>
        <taxon>Bacilli</taxon>
        <taxon>Bacillales</taxon>
        <taxon>Paenibacillaceae</taxon>
        <taxon>Saccharibacillus</taxon>
    </lineage>
</organism>
<dbReference type="Gene3D" id="3.30.457.10">
    <property type="entry name" value="Copper amine oxidase-like, N-terminal domain"/>
    <property type="match status" value="2"/>
</dbReference>
<evidence type="ECO:0000259" key="2">
    <source>
        <dbReference type="Pfam" id="PF07833"/>
    </source>
</evidence>
<dbReference type="InterPro" id="IPR012854">
    <property type="entry name" value="Cu_amine_oxidase-like_N"/>
</dbReference>
<sequence>MRLAKRGIALLFVLLLAIGTAVPALAAGQTTLTLQVRIGSTSALINGEKQSIEKPYMQNGMTMVPLGVFQRAFGTSSRLEGDDTVRLSQGSHTVTFKIGSKTAWVNGKKTALAAAPVMKNGTLMVPMRPVTDMLEAKVKFSSGTVVVTLMSDTGVPGQPSENEAEAPATARVGSSYANWSIDYPADTVAQPGDDEFSAMIGDLDGSYMLQIHVWEEDANVSVTDMLGQLEQESLSAGETLVDRQTFPNAAIPYAQVIARDIDGIYWESRRYYDGGHVYSLYMGDSLIEDYREFDQWTDFLDSFRPSFNTQGMQTEDLSNVKAGYVSASSPDYGVTLKVPATWTPTGSGQLEYSSKDGSSLSLHAVSVESSGAASLAKWHDFVQARTNEVFLPEAAKPMTTESVQASGQDAIIESLVYDLGGGDFYWNWLVLESEGYFYVLRYSAPEGAYNKQTFLKIVDSIEIDFDAVPSRFGKLGQISYLKDKKLDVTQSTPDFLFTAPAYWTTQASDGAQLDMRYFIPGGSFRVSNVDTGLEASAAQAVRNYTELKLDDPTLTYETPKRTTIAGVPAIRITYAGTETNGNLYQAEDIYFRHQDKTYWIHYQLDRGTATPEQLNGIERTLQSFRFLPAK</sequence>
<dbReference type="RefSeq" id="WP_172247650.1">
    <property type="nucleotide sequence ID" value="NZ_BMDD01000008.1"/>
</dbReference>